<dbReference type="Gene3D" id="1.20.5.420">
    <property type="entry name" value="Immunoglobulin FC, subunit C"/>
    <property type="match status" value="1"/>
</dbReference>
<dbReference type="InterPro" id="IPR044538">
    <property type="entry name" value="Vta1-like"/>
</dbReference>
<dbReference type="GO" id="GO:0010008">
    <property type="term" value="C:endosome membrane"/>
    <property type="evidence" value="ECO:0007669"/>
    <property type="project" value="UniProtKB-SubCell"/>
</dbReference>
<evidence type="ECO:0000256" key="9">
    <source>
        <dbReference type="SAM" id="MobiDB-lite"/>
    </source>
</evidence>
<keyword evidence="13" id="KW-1185">Reference proteome</keyword>
<dbReference type="EMBL" id="JAKWBI020000260">
    <property type="protein sequence ID" value="KAJ2897703.1"/>
    <property type="molecule type" value="Genomic_DNA"/>
</dbReference>
<dbReference type="Gene3D" id="1.25.40.270">
    <property type="entry name" value="Vacuolar protein sorting-associated protein vta1"/>
    <property type="match status" value="1"/>
</dbReference>
<evidence type="ECO:0000256" key="2">
    <source>
        <dbReference type="ARBA" id="ARBA00004496"/>
    </source>
</evidence>
<feature type="compositionally biased region" description="Basic and acidic residues" evidence="9">
    <location>
        <begin position="229"/>
        <end position="244"/>
    </location>
</feature>
<dbReference type="GO" id="GO:0005771">
    <property type="term" value="C:multivesicular body"/>
    <property type="evidence" value="ECO:0007669"/>
    <property type="project" value="TreeGrafter"/>
</dbReference>
<protein>
    <submittedName>
        <fullName evidence="12">Vacuolar protein sorting-associated protein</fullName>
    </submittedName>
</protein>
<dbReference type="InterPro" id="IPR023175">
    <property type="entry name" value="Vta1/CALS_N_sf"/>
</dbReference>
<feature type="compositionally biased region" description="Low complexity" evidence="9">
    <location>
        <begin position="275"/>
        <end position="284"/>
    </location>
</feature>
<dbReference type="Proteomes" id="UP001201980">
    <property type="component" value="Unassembled WGS sequence"/>
</dbReference>
<dbReference type="PRINTS" id="PR01217">
    <property type="entry name" value="PRICHEXTENSN"/>
</dbReference>
<name>A0AAD5WR12_9PEZI</name>
<dbReference type="InterPro" id="IPR041212">
    <property type="entry name" value="Vta1_C"/>
</dbReference>
<keyword evidence="5" id="KW-0963">Cytoplasm</keyword>
<keyword evidence="6" id="KW-0967">Endosome</keyword>
<evidence type="ECO:0000256" key="8">
    <source>
        <dbReference type="ARBA" id="ARBA00023136"/>
    </source>
</evidence>
<dbReference type="Pfam" id="PF04652">
    <property type="entry name" value="Vta1"/>
    <property type="match status" value="1"/>
</dbReference>
<comment type="subcellular location">
    <subcellularLocation>
        <location evidence="2">Cytoplasm</location>
    </subcellularLocation>
    <subcellularLocation>
        <location evidence="1">Endosome membrane</location>
        <topology evidence="1">Peripheral membrane protein</topology>
    </subcellularLocation>
</comment>
<comment type="similarity">
    <text evidence="3">Belongs to the VTA1 family.</text>
</comment>
<feature type="compositionally biased region" description="Low complexity" evidence="9">
    <location>
        <begin position="483"/>
        <end position="502"/>
    </location>
</feature>
<feature type="region of interest" description="Disordered" evidence="9">
    <location>
        <begin position="229"/>
        <end position="513"/>
    </location>
</feature>
<feature type="compositionally biased region" description="Low complexity" evidence="9">
    <location>
        <begin position="333"/>
        <end position="347"/>
    </location>
</feature>
<gene>
    <name evidence="12" type="ORF">MKZ38_004480</name>
</gene>
<dbReference type="PANTHER" id="PTHR46009:SF1">
    <property type="entry name" value="VACUOLAR PROTEIN SORTING-ASSOCIATED PROTEIN VTA1 HOMOLOG"/>
    <property type="match status" value="1"/>
</dbReference>
<reference evidence="12" key="1">
    <citation type="submission" date="2022-07" db="EMBL/GenBank/DDBJ databases">
        <title>Draft genome sequence of Zalerion maritima ATCC 34329, a (micro)plastics degrading marine fungus.</title>
        <authorList>
            <person name="Paco A."/>
            <person name="Goncalves M.F.M."/>
            <person name="Rocha-Santos T.A.P."/>
            <person name="Alves A."/>
        </authorList>
    </citation>
    <scope>NUCLEOTIDE SEQUENCE</scope>
    <source>
        <strain evidence="12">ATCC 34329</strain>
    </source>
</reference>
<keyword evidence="8" id="KW-0472">Membrane</keyword>
<evidence type="ECO:0000256" key="6">
    <source>
        <dbReference type="ARBA" id="ARBA00022753"/>
    </source>
</evidence>
<feature type="compositionally biased region" description="Pro residues" evidence="9">
    <location>
        <begin position="353"/>
        <end position="362"/>
    </location>
</feature>
<organism evidence="12 13">
    <name type="scientific">Zalerion maritima</name>
    <dbReference type="NCBI Taxonomy" id="339359"/>
    <lineage>
        <taxon>Eukaryota</taxon>
        <taxon>Fungi</taxon>
        <taxon>Dikarya</taxon>
        <taxon>Ascomycota</taxon>
        <taxon>Pezizomycotina</taxon>
        <taxon>Sordariomycetes</taxon>
        <taxon>Lulworthiomycetidae</taxon>
        <taxon>Lulworthiales</taxon>
        <taxon>Lulworthiaceae</taxon>
        <taxon>Zalerion</taxon>
    </lineage>
</organism>
<comment type="caution">
    <text evidence="12">The sequence shown here is derived from an EMBL/GenBank/DDBJ whole genome shotgun (WGS) entry which is preliminary data.</text>
</comment>
<evidence type="ECO:0000256" key="5">
    <source>
        <dbReference type="ARBA" id="ARBA00022490"/>
    </source>
</evidence>
<accession>A0AAD5WR12</accession>
<evidence type="ECO:0000256" key="4">
    <source>
        <dbReference type="ARBA" id="ARBA00022448"/>
    </source>
</evidence>
<dbReference type="AlphaFoldDB" id="A0AAD5WR12"/>
<evidence type="ECO:0000313" key="12">
    <source>
        <dbReference type="EMBL" id="KAJ2897703.1"/>
    </source>
</evidence>
<evidence type="ECO:0000256" key="7">
    <source>
        <dbReference type="ARBA" id="ARBA00022927"/>
    </source>
</evidence>
<evidence type="ECO:0000259" key="11">
    <source>
        <dbReference type="Pfam" id="PF18097"/>
    </source>
</evidence>
<evidence type="ECO:0000259" key="10">
    <source>
        <dbReference type="Pfam" id="PF04652"/>
    </source>
</evidence>
<dbReference type="PANTHER" id="PTHR46009">
    <property type="entry name" value="VACUOLAR PROTEIN SORTING-ASSOCIATED PROTEIN VTA1 HOMOLOG"/>
    <property type="match status" value="1"/>
</dbReference>
<evidence type="ECO:0000256" key="1">
    <source>
        <dbReference type="ARBA" id="ARBA00004481"/>
    </source>
</evidence>
<keyword evidence="4" id="KW-0813">Transport</keyword>
<proteinExistence type="inferred from homology"/>
<dbReference type="Pfam" id="PF18097">
    <property type="entry name" value="Vta1_C"/>
    <property type="match status" value="1"/>
</dbReference>
<evidence type="ECO:0000313" key="13">
    <source>
        <dbReference type="Proteomes" id="UP001201980"/>
    </source>
</evidence>
<evidence type="ECO:0000256" key="3">
    <source>
        <dbReference type="ARBA" id="ARBA00007895"/>
    </source>
</evidence>
<dbReference type="InterPro" id="IPR039431">
    <property type="entry name" value="Vta1/CALS_N"/>
</dbReference>
<sequence>MSFASPAKALDKAPIFDFATDNDINLVATPTHLPRDKTSARSIPADPRLSPLSSPLAHTASYFPGIVPSSLFLTMAATLPASLKAADLTRFAHRASQLEKFKPVVAYWCEYWIVNQILAQSLHQADGEALEYTTTLMDKLETTKREHAGNAAITDDGTGKAACIKFAQETFDRAERAIDANKVTRQTADTFQAAATFFELQNIWGSPDRETQAKIKYAKWNAARIFKAIREGKDPNETNPRRGEEEEEAKPEDGGLPSLDPNDPEVRMLMGSGGAASTSASPVGGVVGGDMGRAPSQPFMPPMPRPVTIEHAPGHGYQRPNSAGVSPLEPQVSAPTSPLPSALPSAPDQVSPLAPPELPEPTTPGSYFPSMPAGAHPPKMAPPEPPAAAARSPPMDFYRTTPSQPSPPPLHFVDTAPSHPIAHNQQPPSSSFSPVPTAPTPVQYSASSAHHQHAPRLSPPPVNYQQNSYPPPQPAQPTYRSNPQPQQQPPQQHQQYYQHQPHQPQPDRYTTDDVKMAEAQKHARWAISALNFEDVGTAVRELKTALGQLLE</sequence>
<feature type="domain" description="Vta1 C-terminal" evidence="11">
    <location>
        <begin position="515"/>
        <end position="546"/>
    </location>
</feature>
<dbReference type="GO" id="GO:0015031">
    <property type="term" value="P:protein transport"/>
    <property type="evidence" value="ECO:0007669"/>
    <property type="project" value="UniProtKB-KW"/>
</dbReference>
<dbReference type="GO" id="GO:0032511">
    <property type="term" value="P:late endosome to vacuole transport via multivesicular body sorting pathway"/>
    <property type="evidence" value="ECO:0007669"/>
    <property type="project" value="InterPro"/>
</dbReference>
<keyword evidence="7" id="KW-0653">Protein transport</keyword>
<feature type="domain" description="Vta1/callose synthase N-terminal" evidence="10">
    <location>
        <begin position="88"/>
        <end position="231"/>
    </location>
</feature>